<dbReference type="PANTHER" id="PTHR12231">
    <property type="entry name" value="CTX-RELATED TYPE I TRANSMEMBRANE PROTEIN"/>
    <property type="match status" value="1"/>
</dbReference>
<dbReference type="EMBL" id="JAVRJZ010000009">
    <property type="protein sequence ID" value="KAK2718747.1"/>
    <property type="molecule type" value="Genomic_DNA"/>
</dbReference>
<dbReference type="SUPFAM" id="SSF48726">
    <property type="entry name" value="Immunoglobulin"/>
    <property type="match status" value="3"/>
</dbReference>
<reference evidence="7" key="1">
    <citation type="submission" date="2023-07" db="EMBL/GenBank/DDBJ databases">
        <title>Chromosome-level genome assembly of Artemia franciscana.</title>
        <authorList>
            <person name="Jo E."/>
        </authorList>
    </citation>
    <scope>NUCLEOTIDE SEQUENCE</scope>
    <source>
        <tissue evidence="7">Whole body</tissue>
    </source>
</reference>
<evidence type="ECO:0000256" key="1">
    <source>
        <dbReference type="ARBA" id="ARBA00022729"/>
    </source>
</evidence>
<evidence type="ECO:0000256" key="5">
    <source>
        <dbReference type="SAM" id="SignalP"/>
    </source>
</evidence>
<dbReference type="InterPro" id="IPR051170">
    <property type="entry name" value="Neural/epithelial_adhesion"/>
</dbReference>
<keyword evidence="8" id="KW-1185">Reference proteome</keyword>
<keyword evidence="4" id="KW-0393">Immunoglobulin domain</keyword>
<dbReference type="PROSITE" id="PS50835">
    <property type="entry name" value="IG_LIKE"/>
    <property type="match status" value="3"/>
</dbReference>
<accession>A0AA88IBF1</accession>
<evidence type="ECO:0000259" key="6">
    <source>
        <dbReference type="PROSITE" id="PS50835"/>
    </source>
</evidence>
<dbReference type="SMART" id="SM00409">
    <property type="entry name" value="IG"/>
    <property type="match status" value="3"/>
</dbReference>
<name>A0AA88IBF1_ARTSF</name>
<dbReference type="InterPro" id="IPR007110">
    <property type="entry name" value="Ig-like_dom"/>
</dbReference>
<feature type="chain" id="PRO_5041705062" description="Ig-like domain-containing protein" evidence="5">
    <location>
        <begin position="24"/>
        <end position="472"/>
    </location>
</feature>
<dbReference type="InterPro" id="IPR013098">
    <property type="entry name" value="Ig_I-set"/>
</dbReference>
<dbReference type="GO" id="GO:0043005">
    <property type="term" value="C:neuron projection"/>
    <property type="evidence" value="ECO:0007669"/>
    <property type="project" value="TreeGrafter"/>
</dbReference>
<comment type="caution">
    <text evidence="7">The sequence shown here is derived from an EMBL/GenBank/DDBJ whole genome shotgun (WGS) entry which is preliminary data.</text>
</comment>
<feature type="domain" description="Ig-like" evidence="6">
    <location>
        <begin position="141"/>
        <end position="279"/>
    </location>
</feature>
<dbReference type="Gene3D" id="2.60.40.10">
    <property type="entry name" value="Immunoglobulins"/>
    <property type="match status" value="3"/>
</dbReference>
<sequence>MSKVMLLNIIYLILWCASCPVKAFLGDGFEVSEKKGRIPEFFEPIRNVTVAVGKEAILTCSIRSLGGFKVVWMKAEDQTVFSIHRRVVPKSSKYAISYDGSKIWRLHIRQVKETDQGCYVCQVNTSPMKQQIGCIEVLVPPDIDDEKSTSDISVNEGDDATLTCYAIGRPLPRVVWRREDGDKIIIKYNKYHQRGQTHHDELDSKNESPLSGKSLSTIFRSSEESDIGQIRIKRDKQKVDAFPGETLRLHRITRKMMGAYLCIASNDVPPAVSKRVMLSVNFAPNVRIETQLVGAPLGSTVQLDCKIEAFPSAVNYWIRSRENDVILSSQKYEIHEERISSYQIVISLVIREVSRGDFGTYSCVSTNSLGKAEEAVRLYEIRVNTGSPSTGSYAQRLEPSMFGSTSREDLYQYHSDGNLGQDIALSQDAPSFFDGSNLYLNRTLSTSTSSRILSCSLLTLPVLYHLLFSLIV</sequence>
<dbReference type="InterPro" id="IPR036179">
    <property type="entry name" value="Ig-like_dom_sf"/>
</dbReference>
<gene>
    <name evidence="7" type="ORF">QYM36_005921</name>
</gene>
<feature type="domain" description="Ig-like" evidence="6">
    <location>
        <begin position="284"/>
        <end position="379"/>
    </location>
</feature>
<organism evidence="7 8">
    <name type="scientific">Artemia franciscana</name>
    <name type="common">Brine shrimp</name>
    <name type="synonym">Artemia sanfranciscana</name>
    <dbReference type="NCBI Taxonomy" id="6661"/>
    <lineage>
        <taxon>Eukaryota</taxon>
        <taxon>Metazoa</taxon>
        <taxon>Ecdysozoa</taxon>
        <taxon>Arthropoda</taxon>
        <taxon>Crustacea</taxon>
        <taxon>Branchiopoda</taxon>
        <taxon>Anostraca</taxon>
        <taxon>Artemiidae</taxon>
        <taxon>Artemia</taxon>
    </lineage>
</organism>
<dbReference type="Pfam" id="PF13927">
    <property type="entry name" value="Ig_3"/>
    <property type="match status" value="1"/>
</dbReference>
<feature type="domain" description="Ig-like" evidence="6">
    <location>
        <begin position="39"/>
        <end position="133"/>
    </location>
</feature>
<dbReference type="InterPro" id="IPR003599">
    <property type="entry name" value="Ig_sub"/>
</dbReference>
<dbReference type="Proteomes" id="UP001187531">
    <property type="component" value="Unassembled WGS sequence"/>
</dbReference>
<evidence type="ECO:0000256" key="2">
    <source>
        <dbReference type="ARBA" id="ARBA00022737"/>
    </source>
</evidence>
<evidence type="ECO:0000256" key="4">
    <source>
        <dbReference type="ARBA" id="ARBA00023319"/>
    </source>
</evidence>
<keyword evidence="2" id="KW-0677">Repeat</keyword>
<dbReference type="InterPro" id="IPR013783">
    <property type="entry name" value="Ig-like_fold"/>
</dbReference>
<evidence type="ECO:0000313" key="8">
    <source>
        <dbReference type="Proteomes" id="UP001187531"/>
    </source>
</evidence>
<dbReference type="InterPro" id="IPR003598">
    <property type="entry name" value="Ig_sub2"/>
</dbReference>
<keyword evidence="1 5" id="KW-0732">Signal</keyword>
<dbReference type="SMART" id="SM00408">
    <property type="entry name" value="IGc2"/>
    <property type="match status" value="3"/>
</dbReference>
<protein>
    <recommendedName>
        <fullName evidence="6">Ig-like domain-containing protein</fullName>
    </recommendedName>
</protein>
<evidence type="ECO:0000313" key="7">
    <source>
        <dbReference type="EMBL" id="KAK2718747.1"/>
    </source>
</evidence>
<dbReference type="AlphaFoldDB" id="A0AA88IBF1"/>
<keyword evidence="3" id="KW-1015">Disulfide bond</keyword>
<dbReference type="PANTHER" id="PTHR12231:SF105">
    <property type="entry name" value="LACHESIN-LIKE PROTEIN"/>
    <property type="match status" value="1"/>
</dbReference>
<proteinExistence type="predicted"/>
<feature type="signal peptide" evidence="5">
    <location>
        <begin position="1"/>
        <end position="23"/>
    </location>
</feature>
<dbReference type="Pfam" id="PF07679">
    <property type="entry name" value="I-set"/>
    <property type="match status" value="2"/>
</dbReference>
<evidence type="ECO:0000256" key="3">
    <source>
        <dbReference type="ARBA" id="ARBA00023157"/>
    </source>
</evidence>